<reference evidence="2 3" key="1">
    <citation type="submission" date="2022-04" db="EMBL/GenBank/DDBJ databases">
        <title>Genome diversity in the genus Frankia.</title>
        <authorList>
            <person name="Carlos-Shanley C."/>
            <person name="Hahn D."/>
        </authorList>
    </citation>
    <scope>NUCLEOTIDE SEQUENCE [LARGE SCALE GENOMIC DNA]</scope>
    <source>
        <strain evidence="2 3">Ag45/Mut15</strain>
    </source>
</reference>
<dbReference type="EMBL" id="JALKFT010000003">
    <property type="protein sequence ID" value="MCK9875064.1"/>
    <property type="molecule type" value="Genomic_DNA"/>
</dbReference>
<comment type="similarity">
    <text evidence="1">Belongs to the UPF0098 family.</text>
</comment>
<keyword evidence="3" id="KW-1185">Reference proteome</keyword>
<dbReference type="Gene3D" id="3.90.280.10">
    <property type="entry name" value="PEBP-like"/>
    <property type="match status" value="1"/>
</dbReference>
<dbReference type="PANTHER" id="PTHR30289:SF1">
    <property type="entry name" value="PEBP (PHOSPHATIDYLETHANOLAMINE-BINDING PROTEIN) FAMILY PROTEIN"/>
    <property type="match status" value="1"/>
</dbReference>
<dbReference type="InterPro" id="IPR008914">
    <property type="entry name" value="PEBP"/>
</dbReference>
<dbReference type="Pfam" id="PF01161">
    <property type="entry name" value="PBP"/>
    <property type="match status" value="1"/>
</dbReference>
<dbReference type="PANTHER" id="PTHR30289">
    <property type="entry name" value="UNCHARACTERIZED PROTEIN YBCL-RELATED"/>
    <property type="match status" value="1"/>
</dbReference>
<protein>
    <submittedName>
        <fullName evidence="2">YbhB/YbcL family Raf kinase inhibitor-like protein</fullName>
    </submittedName>
</protein>
<dbReference type="RefSeq" id="WP_248823659.1">
    <property type="nucleotide sequence ID" value="NZ_JALKFT010000003.1"/>
</dbReference>
<evidence type="ECO:0000313" key="2">
    <source>
        <dbReference type="EMBL" id="MCK9875064.1"/>
    </source>
</evidence>
<dbReference type="CDD" id="cd00865">
    <property type="entry name" value="PEBP_bact_arch"/>
    <property type="match status" value="1"/>
</dbReference>
<dbReference type="InterPro" id="IPR036610">
    <property type="entry name" value="PEBP-like_sf"/>
</dbReference>
<gene>
    <name evidence="2" type="ORF">MXD59_04575</name>
</gene>
<name>A0ABT0JUN8_9ACTN</name>
<evidence type="ECO:0000256" key="1">
    <source>
        <dbReference type="ARBA" id="ARBA00007120"/>
    </source>
</evidence>
<evidence type="ECO:0000313" key="3">
    <source>
        <dbReference type="Proteomes" id="UP001201873"/>
    </source>
</evidence>
<dbReference type="SUPFAM" id="SSF49777">
    <property type="entry name" value="PEBP-like"/>
    <property type="match status" value="1"/>
</dbReference>
<dbReference type="GO" id="GO:0004860">
    <property type="term" value="F:protein kinase inhibitor activity"/>
    <property type="evidence" value="ECO:0007669"/>
    <property type="project" value="UniProtKB-KW"/>
</dbReference>
<proteinExistence type="inferred from homology"/>
<organism evidence="2 3">
    <name type="scientific">Frankia umida</name>
    <dbReference type="NCBI Taxonomy" id="573489"/>
    <lineage>
        <taxon>Bacteria</taxon>
        <taxon>Bacillati</taxon>
        <taxon>Actinomycetota</taxon>
        <taxon>Actinomycetes</taxon>
        <taxon>Frankiales</taxon>
        <taxon>Frankiaceae</taxon>
        <taxon>Frankia</taxon>
    </lineage>
</organism>
<keyword evidence="2" id="KW-0649">Protein kinase inhibitor</keyword>
<dbReference type="InterPro" id="IPR005247">
    <property type="entry name" value="YbhB_YbcL/LppC-like"/>
</dbReference>
<dbReference type="Proteomes" id="UP001201873">
    <property type="component" value="Unassembled WGS sequence"/>
</dbReference>
<comment type="caution">
    <text evidence="2">The sequence shown here is derived from an EMBL/GenBank/DDBJ whole genome shotgun (WGS) entry which is preliminary data.</text>
</comment>
<accession>A0ABT0JUN8</accession>
<dbReference type="NCBIfam" id="TIGR00481">
    <property type="entry name" value="YbhB/YbcL family Raf kinase inhibitor-like protein"/>
    <property type="match status" value="1"/>
</dbReference>
<sequence length="180" mass="18999">MALLDRGTAPDPYDVLPVRPTFTVTSSDLVDGAAMPTAQVHDSAGGQNISPQLTWSGAPEQTESFVVTCYDPDAPTGSGFWHWVLVDLPAGTGELPTGAGSGDLSGLPAGAYHVRSDLGTKHYEGAAPPQGDVPHRYVFTVHAVDVPKLEINDEVTPAVVGFNLAFHTLARAVLRVTFQH</sequence>